<dbReference type="Proteomes" id="UP000663873">
    <property type="component" value="Unassembled WGS sequence"/>
</dbReference>
<feature type="non-terminal residue" evidence="1">
    <location>
        <position position="74"/>
    </location>
</feature>
<evidence type="ECO:0000313" key="2">
    <source>
        <dbReference type="Proteomes" id="UP000663873"/>
    </source>
</evidence>
<evidence type="ECO:0000313" key="1">
    <source>
        <dbReference type="EMBL" id="CAF4874561.1"/>
    </source>
</evidence>
<sequence length="74" mass="7933">FSVSSLTTTTSAESSSSAGLISSSWPLTNGIHHCVHSHLSSQSLNSAPLPNLDDQSHTILKEILTYPWTHEISS</sequence>
<keyword evidence="2" id="KW-1185">Reference proteome</keyword>
<dbReference type="EMBL" id="CAJOBP010068532">
    <property type="protein sequence ID" value="CAF4874561.1"/>
    <property type="molecule type" value="Genomic_DNA"/>
</dbReference>
<dbReference type="AlphaFoldDB" id="A0A821TDB7"/>
<proteinExistence type="predicted"/>
<reference evidence="1" key="1">
    <citation type="submission" date="2021-02" db="EMBL/GenBank/DDBJ databases">
        <authorList>
            <person name="Nowell W R."/>
        </authorList>
    </citation>
    <scope>NUCLEOTIDE SEQUENCE</scope>
</reference>
<protein>
    <submittedName>
        <fullName evidence="1">Uncharacterized protein</fullName>
    </submittedName>
</protein>
<comment type="caution">
    <text evidence="1">The sequence shown here is derived from an EMBL/GenBank/DDBJ whole genome shotgun (WGS) entry which is preliminary data.</text>
</comment>
<organism evidence="1 2">
    <name type="scientific">Rotaria socialis</name>
    <dbReference type="NCBI Taxonomy" id="392032"/>
    <lineage>
        <taxon>Eukaryota</taxon>
        <taxon>Metazoa</taxon>
        <taxon>Spiralia</taxon>
        <taxon>Gnathifera</taxon>
        <taxon>Rotifera</taxon>
        <taxon>Eurotatoria</taxon>
        <taxon>Bdelloidea</taxon>
        <taxon>Philodinida</taxon>
        <taxon>Philodinidae</taxon>
        <taxon>Rotaria</taxon>
    </lineage>
</organism>
<name>A0A821TDB7_9BILA</name>
<feature type="non-terminal residue" evidence="1">
    <location>
        <position position="1"/>
    </location>
</feature>
<gene>
    <name evidence="1" type="ORF">UJA718_LOCUS44427</name>
</gene>
<accession>A0A821TDB7</accession>